<evidence type="ECO:0000313" key="5">
    <source>
        <dbReference type="Proteomes" id="UP000279336"/>
    </source>
</evidence>
<dbReference type="AlphaFoldDB" id="A0A8B3FTW2"/>
<dbReference type="OrthoDB" id="2356897at2"/>
<dbReference type="SUPFAM" id="SSF50156">
    <property type="entry name" value="PDZ domain-like"/>
    <property type="match status" value="1"/>
</dbReference>
<dbReference type="Proteomes" id="UP000279336">
    <property type="component" value="Unassembled WGS sequence"/>
</dbReference>
<dbReference type="EMBL" id="RCIW01000003">
    <property type="protein sequence ID" value="RLP12202.1"/>
    <property type="molecule type" value="Genomic_DNA"/>
</dbReference>
<organism evidence="4 5">
    <name type="scientific">Propionibacterium australiense</name>
    <dbReference type="NCBI Taxonomy" id="119981"/>
    <lineage>
        <taxon>Bacteria</taxon>
        <taxon>Bacillati</taxon>
        <taxon>Actinomycetota</taxon>
        <taxon>Actinomycetes</taxon>
        <taxon>Propionibacteriales</taxon>
        <taxon>Propionibacteriaceae</taxon>
        <taxon>Propionibacterium</taxon>
    </lineage>
</organism>
<dbReference type="InterPro" id="IPR008269">
    <property type="entry name" value="Lon_proteolytic"/>
</dbReference>
<evidence type="ECO:0000313" key="4">
    <source>
        <dbReference type="EMBL" id="RLP12202.1"/>
    </source>
</evidence>
<name>A0A8B3FTW2_9ACTN</name>
<dbReference type="Gene3D" id="3.30.230.10">
    <property type="match status" value="1"/>
</dbReference>
<protein>
    <submittedName>
        <fullName evidence="4">PDZ domain-containing protein</fullName>
    </submittedName>
</protein>
<reference evidence="4 5" key="1">
    <citation type="submission" date="2018-10" db="EMBL/GenBank/DDBJ databases">
        <title>Propionibacterium australiense Genome Sequencing and Assembly.</title>
        <authorList>
            <person name="Bernier A.-M."/>
            <person name="Bernard K."/>
        </authorList>
    </citation>
    <scope>NUCLEOTIDE SEQUENCE [LARGE SCALE GENOMIC DNA]</scope>
    <source>
        <strain evidence="4 5">NML98A078</strain>
    </source>
</reference>
<evidence type="ECO:0000259" key="3">
    <source>
        <dbReference type="Pfam" id="PF13180"/>
    </source>
</evidence>
<dbReference type="GO" id="GO:0004176">
    <property type="term" value="F:ATP-dependent peptidase activity"/>
    <property type="evidence" value="ECO:0007669"/>
    <property type="project" value="InterPro"/>
</dbReference>
<dbReference type="Pfam" id="PF13180">
    <property type="entry name" value="PDZ_2"/>
    <property type="match status" value="1"/>
</dbReference>
<accession>A0A8B3FTW2</accession>
<feature type="domain" description="PDZ" evidence="3">
    <location>
        <begin position="161"/>
        <end position="225"/>
    </location>
</feature>
<gene>
    <name evidence="4" type="ORF">D7U36_02785</name>
</gene>
<dbReference type="GO" id="GO:0004252">
    <property type="term" value="F:serine-type endopeptidase activity"/>
    <property type="evidence" value="ECO:0007669"/>
    <property type="project" value="InterPro"/>
</dbReference>
<keyword evidence="1" id="KW-0472">Membrane</keyword>
<feature type="transmembrane region" description="Helical" evidence="1">
    <location>
        <begin position="26"/>
        <end position="45"/>
    </location>
</feature>
<sequence>MGRLPGNGHSRCGDDTQGRAAMTRQAWTAVVAALVLIVLSGVIALTPVPYVAWDSGVTNDVLGSLDGTDEITIIGAETTDTTGSLLLTSVSVTSSNATLTLPAALLSYARDVRDVVPRDWAYPVGRSASDLAGDEVMERSVAQESATVAALSAAGIPVQENPVIDSVSTGGPSYELLQTGDIIETVNDTAVRTADEVNGIIRSLAVGATADFGIVRGGSSMTVSVITQASSTDRSVPRVGVTMRPGYRYEPQVEFNVPEVADESSGLVLSLAIYDKLRSEDLMNSRVVAGTGTIEPNGTVGAVSGISERMRGAERDGAQVFLVPAANCSEVTDVGTNMELVRVSRLSDAVSSLDALSQGRAEAVPRC</sequence>
<dbReference type="Pfam" id="PF05362">
    <property type="entry name" value="Lon_C"/>
    <property type="match status" value="1"/>
</dbReference>
<evidence type="ECO:0000256" key="1">
    <source>
        <dbReference type="SAM" id="Phobius"/>
    </source>
</evidence>
<dbReference type="InterPro" id="IPR001478">
    <property type="entry name" value="PDZ"/>
</dbReference>
<dbReference type="GO" id="GO:0006508">
    <property type="term" value="P:proteolysis"/>
    <property type="evidence" value="ECO:0007669"/>
    <property type="project" value="InterPro"/>
</dbReference>
<dbReference type="InterPro" id="IPR014721">
    <property type="entry name" value="Ribsml_uS5_D2-typ_fold_subgr"/>
</dbReference>
<dbReference type="SUPFAM" id="SSF54211">
    <property type="entry name" value="Ribosomal protein S5 domain 2-like"/>
    <property type="match status" value="1"/>
</dbReference>
<comment type="caution">
    <text evidence="4">The sequence shown here is derived from an EMBL/GenBank/DDBJ whole genome shotgun (WGS) entry which is preliminary data.</text>
</comment>
<feature type="domain" description="Lon proteolytic" evidence="2">
    <location>
        <begin position="264"/>
        <end position="339"/>
    </location>
</feature>
<proteinExistence type="predicted"/>
<dbReference type="InterPro" id="IPR036034">
    <property type="entry name" value="PDZ_sf"/>
</dbReference>
<keyword evidence="1" id="KW-1133">Transmembrane helix</keyword>
<dbReference type="InterPro" id="IPR020568">
    <property type="entry name" value="Ribosomal_Su5_D2-typ_SF"/>
</dbReference>
<dbReference type="Gene3D" id="2.30.42.10">
    <property type="match status" value="1"/>
</dbReference>
<evidence type="ECO:0000259" key="2">
    <source>
        <dbReference type="Pfam" id="PF05362"/>
    </source>
</evidence>
<keyword evidence="1" id="KW-0812">Transmembrane</keyword>